<gene>
    <name evidence="5" type="ORF">FHS79_001281</name>
</gene>
<comment type="caution">
    <text evidence="5">The sequence shown here is derived from an EMBL/GenBank/DDBJ whole genome shotgun (WGS) entry which is preliminary data.</text>
</comment>
<dbReference type="Proteomes" id="UP000538147">
    <property type="component" value="Unassembled WGS sequence"/>
</dbReference>
<evidence type="ECO:0000256" key="4">
    <source>
        <dbReference type="ARBA" id="ARBA00023004"/>
    </source>
</evidence>
<keyword evidence="6" id="KW-1185">Reference proteome</keyword>
<dbReference type="GO" id="GO:0004666">
    <property type="term" value="F:prostaglandin-endoperoxide synthase activity"/>
    <property type="evidence" value="ECO:0007669"/>
    <property type="project" value="UniProtKB-EC"/>
</dbReference>
<evidence type="ECO:0000256" key="2">
    <source>
        <dbReference type="ARBA" id="ARBA00022964"/>
    </source>
</evidence>
<dbReference type="Pfam" id="PF03098">
    <property type="entry name" value="An_peroxidase"/>
    <property type="match status" value="1"/>
</dbReference>
<dbReference type="InterPro" id="IPR019791">
    <property type="entry name" value="Haem_peroxidase_animal"/>
</dbReference>
<dbReference type="GO" id="GO:0020037">
    <property type="term" value="F:heme binding"/>
    <property type="evidence" value="ECO:0007669"/>
    <property type="project" value="InterPro"/>
</dbReference>
<dbReference type="GO" id="GO:0006979">
    <property type="term" value="P:response to oxidative stress"/>
    <property type="evidence" value="ECO:0007669"/>
    <property type="project" value="InterPro"/>
</dbReference>
<dbReference type="InterPro" id="IPR010255">
    <property type="entry name" value="Haem_peroxidase_sf"/>
</dbReference>
<dbReference type="PROSITE" id="PS50292">
    <property type="entry name" value="PEROXIDASE_3"/>
    <property type="match status" value="1"/>
</dbReference>
<dbReference type="InterPro" id="IPR050783">
    <property type="entry name" value="Oxylipin_biosynth_metab"/>
</dbReference>
<evidence type="ECO:0000256" key="3">
    <source>
        <dbReference type="ARBA" id="ARBA00023002"/>
    </source>
</evidence>
<dbReference type="AlphaFoldDB" id="A0A841L378"/>
<dbReference type="PANTHER" id="PTHR11903:SF39">
    <property type="entry name" value="PROSTAGLANDIN G_H SYNTHASE 2-LIKE"/>
    <property type="match status" value="1"/>
</dbReference>
<proteinExistence type="predicted"/>
<protein>
    <submittedName>
        <fullName evidence="5">Prostaglandin-endoperoxide synthase 2</fullName>
        <ecNumber evidence="5">1.14.99.1</ecNumber>
    </submittedName>
</protein>
<dbReference type="InterPro" id="IPR037120">
    <property type="entry name" value="Haem_peroxidase_sf_animal"/>
</dbReference>
<dbReference type="GO" id="GO:0016702">
    <property type="term" value="F:oxidoreductase activity, acting on single donors with incorporation of molecular oxygen, incorporation of two atoms of oxygen"/>
    <property type="evidence" value="ECO:0007669"/>
    <property type="project" value="TreeGrafter"/>
</dbReference>
<evidence type="ECO:0000256" key="1">
    <source>
        <dbReference type="ARBA" id="ARBA00022723"/>
    </source>
</evidence>
<keyword evidence="4" id="KW-0408">Iron</keyword>
<dbReference type="RefSeq" id="WP_243452713.1">
    <property type="nucleotide sequence ID" value="NZ_JACIIV010000008.1"/>
</dbReference>
<name>A0A841L378_9SPHN</name>
<keyword evidence="2" id="KW-0223">Dioxygenase</keyword>
<organism evidence="5 6">
    <name type="scientific">Polymorphobacter multimanifer</name>
    <dbReference type="NCBI Taxonomy" id="1070431"/>
    <lineage>
        <taxon>Bacteria</taxon>
        <taxon>Pseudomonadati</taxon>
        <taxon>Pseudomonadota</taxon>
        <taxon>Alphaproteobacteria</taxon>
        <taxon>Sphingomonadales</taxon>
        <taxon>Sphingosinicellaceae</taxon>
        <taxon>Polymorphobacter</taxon>
    </lineage>
</organism>
<accession>A0A841L378</accession>
<reference evidence="5 6" key="1">
    <citation type="submission" date="2020-08" db="EMBL/GenBank/DDBJ databases">
        <title>Genomic Encyclopedia of Type Strains, Phase IV (KMG-IV): sequencing the most valuable type-strain genomes for metagenomic binning, comparative biology and taxonomic classification.</title>
        <authorList>
            <person name="Goeker M."/>
        </authorList>
    </citation>
    <scope>NUCLEOTIDE SEQUENCE [LARGE SCALE GENOMIC DNA]</scope>
    <source>
        <strain evidence="5 6">DSM 102189</strain>
    </source>
</reference>
<sequence length="538" mass="59674">MSLLSFLVRALDALDLDDDVNRFVIDRAVKVARGRPHPWTTKHDYISWTGLTDRSWNARLLPAKPYPDVEALGTRRPPLADAAALFARPDTQPQRLCAKSTGLFPAFAQYLTDGFIRTQLSNDDALTDRRRTTSNHEIDMSPLYGRTPAQTRLLRTMSETRGARGRLKSQMIGGEEYPPFLFAADGTIAAPFADAEGKPLLDMPLGLDKAQPAGRATMFAVGGDRVNAAPQTAMMNTLWLREHNRLSARLEADHPDWDDERVFETARNIVIVMFIKIVVEEYINHINTTQFPLQSDPSGAWKAPWNRPNWMTVEFSLLYRWHGLVKETVEWRGATVPGRAMLLDNRPLLGAGLAEAFVQVSANRTSALGLENSASFLLDAEVKAIAQARQNNVAGYNDYRIALGMEPARNFAAIVGTSDEPAEAARLAALAARLQGLYGDVDNVEFYVGLFAERVEKNGPLPELVSAMVAMDAFSQALTNPLLSEHVWGNPNNRRLAFTDMGLAAIDATRNLRDVLLRNSQGLGSGFVGMTRREWQRT</sequence>
<dbReference type="EMBL" id="JACIIV010000008">
    <property type="protein sequence ID" value="MBB6227117.1"/>
    <property type="molecule type" value="Genomic_DNA"/>
</dbReference>
<keyword evidence="3 5" id="KW-0560">Oxidoreductase</keyword>
<dbReference type="EC" id="1.14.99.1" evidence="5"/>
<evidence type="ECO:0000313" key="5">
    <source>
        <dbReference type="EMBL" id="MBB6227117.1"/>
    </source>
</evidence>
<dbReference type="PANTHER" id="PTHR11903">
    <property type="entry name" value="PROSTAGLANDIN G/H SYNTHASE"/>
    <property type="match status" value="1"/>
</dbReference>
<dbReference type="Gene3D" id="1.10.640.10">
    <property type="entry name" value="Haem peroxidase domain superfamily, animal type"/>
    <property type="match status" value="1"/>
</dbReference>
<dbReference type="PRINTS" id="PR00457">
    <property type="entry name" value="ANPEROXIDASE"/>
</dbReference>
<dbReference type="GO" id="GO:0006631">
    <property type="term" value="P:fatty acid metabolic process"/>
    <property type="evidence" value="ECO:0007669"/>
    <property type="project" value="UniProtKB-ARBA"/>
</dbReference>
<dbReference type="GO" id="GO:0005737">
    <property type="term" value="C:cytoplasm"/>
    <property type="evidence" value="ECO:0007669"/>
    <property type="project" value="TreeGrafter"/>
</dbReference>
<keyword evidence="1" id="KW-0479">Metal-binding</keyword>
<dbReference type="SUPFAM" id="SSF48113">
    <property type="entry name" value="Heme-dependent peroxidases"/>
    <property type="match status" value="1"/>
</dbReference>
<dbReference type="GO" id="GO:0004601">
    <property type="term" value="F:peroxidase activity"/>
    <property type="evidence" value="ECO:0007669"/>
    <property type="project" value="InterPro"/>
</dbReference>
<evidence type="ECO:0000313" key="6">
    <source>
        <dbReference type="Proteomes" id="UP000538147"/>
    </source>
</evidence>
<dbReference type="GO" id="GO:0046872">
    <property type="term" value="F:metal ion binding"/>
    <property type="evidence" value="ECO:0007669"/>
    <property type="project" value="UniProtKB-KW"/>
</dbReference>